<dbReference type="PATRIC" id="fig|888019.4.peg.241"/>
<evidence type="ECO:0000313" key="1">
    <source>
        <dbReference type="EMBL" id="ERT67379.1"/>
    </source>
</evidence>
<dbReference type="Proteomes" id="UP000017174">
    <property type="component" value="Unassembled WGS sequence"/>
</dbReference>
<dbReference type="EMBL" id="AXZG01000010">
    <property type="protein sequence ID" value="ERT67379.1"/>
    <property type="molecule type" value="Genomic_DNA"/>
</dbReference>
<dbReference type="HOGENOM" id="CLU_2275377_0_0_11"/>
<evidence type="ECO:0000313" key="2">
    <source>
        <dbReference type="Proteomes" id="UP000017174"/>
    </source>
</evidence>
<gene>
    <name evidence="1" type="ORF">HMPREF0742_00284</name>
</gene>
<comment type="caution">
    <text evidence="1">The sequence shown here is derived from an EMBL/GenBank/DDBJ whole genome shotgun (WGS) entry which is preliminary data.</text>
</comment>
<protein>
    <submittedName>
        <fullName evidence="1">Uncharacterized protein</fullName>
    </submittedName>
</protein>
<proteinExistence type="predicted"/>
<reference evidence="1 2" key="1">
    <citation type="submission" date="2013-08" db="EMBL/GenBank/DDBJ databases">
        <authorList>
            <person name="Weinstock G."/>
            <person name="Sodergren E."/>
            <person name="Wylie T."/>
            <person name="Fulton L."/>
            <person name="Fulton R."/>
            <person name="Fronick C."/>
            <person name="O'Laughlin M."/>
            <person name="Godfrey J."/>
            <person name="Miner T."/>
            <person name="Herter B."/>
            <person name="Appelbaum E."/>
            <person name="Cordes M."/>
            <person name="Lek S."/>
            <person name="Wollam A."/>
            <person name="Pepin K.H."/>
            <person name="Palsikar V.B."/>
            <person name="Mitreva M."/>
            <person name="Wilson R.K."/>
        </authorList>
    </citation>
    <scope>NUCLEOTIDE SEQUENCE [LARGE SCALE GENOMIC DNA]</scope>
    <source>
        <strain evidence="1 2">F0184</strain>
    </source>
</reference>
<organism evidence="1 2">
    <name type="scientific">Rothia aeria F0184</name>
    <dbReference type="NCBI Taxonomy" id="888019"/>
    <lineage>
        <taxon>Bacteria</taxon>
        <taxon>Bacillati</taxon>
        <taxon>Actinomycetota</taxon>
        <taxon>Actinomycetes</taxon>
        <taxon>Micrococcales</taxon>
        <taxon>Micrococcaceae</taxon>
        <taxon>Rothia</taxon>
    </lineage>
</organism>
<name>U7V8A9_9MICC</name>
<dbReference type="RefSeq" id="WP_023132974.1">
    <property type="nucleotide sequence ID" value="NZ_KI518035.1"/>
</dbReference>
<dbReference type="AlphaFoldDB" id="U7V8A9"/>
<sequence>MPNNEWRPAALWAFKVYEGDKDFLNYFLKKLERFVAGLLIRRIHSNYRAAKYAELLRQLLNGDGLEVKAFDLSAEEKQEMMKQLNTEIYLQPQYMLVHTYAP</sequence>
<accession>U7V8A9</accession>